<dbReference type="Gene3D" id="3.30.1310.20">
    <property type="entry name" value="PRTase-like"/>
    <property type="match status" value="1"/>
</dbReference>
<keyword evidence="1 4" id="KW-0328">Glycosyltransferase</keyword>
<evidence type="ECO:0000256" key="2">
    <source>
        <dbReference type="ARBA" id="ARBA00022679"/>
    </source>
</evidence>
<dbReference type="AlphaFoldDB" id="A0A2T0MAV7"/>
<keyword evidence="5" id="KW-1185">Reference proteome</keyword>
<keyword evidence="2 4" id="KW-0808">Transferase</keyword>
<sequence length="210" mass="23323">MFDNRIDAGRQLAYALDNFKNEDVVVLAIPRGGVPLGNMVAKALNAPLDVALTKKIGHPSNKEYAIGAVSLEDVVITNADGVTRTYIDSEIKRIREKLEKRHNQYYKTKSPENLNNKTVLIVDDGIATGNTIMITIKLVKKQNPKKVIVAVPVASKSALSRLRSSQDIDEVICLMAPTYFRGVGQFYEEFNQVSDEEAIQLLEENYVNGI</sequence>
<dbReference type="Proteomes" id="UP000237640">
    <property type="component" value="Unassembled WGS sequence"/>
</dbReference>
<dbReference type="InterPro" id="IPR029057">
    <property type="entry name" value="PRTase-like"/>
</dbReference>
<organism evidence="4 5">
    <name type="scientific">Flagellimonas meridianipacifica</name>
    <dbReference type="NCBI Taxonomy" id="1080225"/>
    <lineage>
        <taxon>Bacteria</taxon>
        <taxon>Pseudomonadati</taxon>
        <taxon>Bacteroidota</taxon>
        <taxon>Flavobacteriia</taxon>
        <taxon>Flavobacteriales</taxon>
        <taxon>Flavobacteriaceae</taxon>
        <taxon>Flagellimonas</taxon>
    </lineage>
</organism>
<evidence type="ECO:0000313" key="4">
    <source>
        <dbReference type="EMBL" id="PRX54638.1"/>
    </source>
</evidence>
<gene>
    <name evidence="4" type="ORF">CLV81_3040</name>
</gene>
<dbReference type="SUPFAM" id="SSF53271">
    <property type="entry name" value="PRTase-like"/>
    <property type="match status" value="1"/>
</dbReference>
<dbReference type="OrthoDB" id="9810066at2"/>
<dbReference type="PANTHER" id="PTHR43363:SF1">
    <property type="entry name" value="HYPOXANTHINE-GUANINE PHOSPHORIBOSYLTRANSFERASE"/>
    <property type="match status" value="1"/>
</dbReference>
<dbReference type="PANTHER" id="PTHR43363">
    <property type="entry name" value="HYPOXANTHINE PHOSPHORIBOSYLTRANSFERASE"/>
    <property type="match status" value="1"/>
</dbReference>
<accession>A0A2T0MAV7</accession>
<feature type="domain" description="Phosphoribosyltransferase" evidence="3">
    <location>
        <begin position="6"/>
        <end position="160"/>
    </location>
</feature>
<dbReference type="GO" id="GO:0016757">
    <property type="term" value="F:glycosyltransferase activity"/>
    <property type="evidence" value="ECO:0007669"/>
    <property type="project" value="UniProtKB-KW"/>
</dbReference>
<evidence type="ECO:0000256" key="1">
    <source>
        <dbReference type="ARBA" id="ARBA00022676"/>
    </source>
</evidence>
<name>A0A2T0MAV7_9FLAO</name>
<dbReference type="EMBL" id="PVYX01000002">
    <property type="protein sequence ID" value="PRX54638.1"/>
    <property type="molecule type" value="Genomic_DNA"/>
</dbReference>
<dbReference type="InterPro" id="IPR000836">
    <property type="entry name" value="PRTase_dom"/>
</dbReference>
<protein>
    <submittedName>
        <fullName evidence="4">Putative phosphoribosyltransferase</fullName>
    </submittedName>
</protein>
<reference evidence="4 5" key="1">
    <citation type="submission" date="2018-03" db="EMBL/GenBank/DDBJ databases">
        <title>Genomic Encyclopedia of Archaeal and Bacterial Type Strains, Phase II (KMG-II): from individual species to whole genera.</title>
        <authorList>
            <person name="Goeker M."/>
        </authorList>
    </citation>
    <scope>NUCLEOTIDE SEQUENCE [LARGE SCALE GENOMIC DNA]</scope>
    <source>
        <strain evidence="4 5">DSM 25027</strain>
    </source>
</reference>
<dbReference type="RefSeq" id="WP_106147610.1">
    <property type="nucleotide sequence ID" value="NZ_PVYX01000002.1"/>
</dbReference>
<dbReference type="Pfam" id="PF00156">
    <property type="entry name" value="Pribosyltran"/>
    <property type="match status" value="1"/>
</dbReference>
<dbReference type="Gene3D" id="3.40.50.2020">
    <property type="match status" value="1"/>
</dbReference>
<proteinExistence type="predicted"/>
<evidence type="ECO:0000259" key="3">
    <source>
        <dbReference type="Pfam" id="PF00156"/>
    </source>
</evidence>
<evidence type="ECO:0000313" key="5">
    <source>
        <dbReference type="Proteomes" id="UP000237640"/>
    </source>
</evidence>
<comment type="caution">
    <text evidence="4">The sequence shown here is derived from an EMBL/GenBank/DDBJ whole genome shotgun (WGS) entry which is preliminary data.</text>
</comment>
<dbReference type="CDD" id="cd06223">
    <property type="entry name" value="PRTases_typeI"/>
    <property type="match status" value="1"/>
</dbReference>